<sequence>MEELEANCMQMALILECEGDNNRLQEVGGLIKDAAAAELNLKSRIEEAEKLLAKIRQHKLELAEDIAQRVCDRRCTLLPRLDCLICYGRGLEHCLTLEREKMNILQLFLLRFTDKSNQRKPIKPCLPGEEIAKRKLNFRMGHGTRSLAKEKQLLKQINVSQKGGVCLFSSLEEEYHKLPEYYSWWHYERWYQTNQRNIVQYRLRQIQQLKWQRESLAVLLQGQWDEAIAKASGNANANANAAANAIAKGKIWDSLGSKKSLLEQIKVTGKAIDGLTKLLLAVRPKINQVENELKVAEKDIETLQKKLPWIDQKKDEAHQCIHKLKKQQSEEI</sequence>
<evidence type="ECO:0000256" key="2">
    <source>
        <dbReference type="ARBA" id="ARBA00004389"/>
    </source>
</evidence>
<evidence type="ECO:0000256" key="7">
    <source>
        <dbReference type="ARBA" id="ARBA00023054"/>
    </source>
</evidence>
<evidence type="ECO:0000256" key="3">
    <source>
        <dbReference type="ARBA" id="ARBA00022475"/>
    </source>
</evidence>
<keyword evidence="7 10" id="KW-0175">Coiled coil</keyword>
<evidence type="ECO:0000256" key="4">
    <source>
        <dbReference type="ARBA" id="ARBA00022692"/>
    </source>
</evidence>
<keyword evidence="6" id="KW-1133">Transmembrane helix</keyword>
<organism evidence="11 12">
    <name type="scientific">Prunus persica</name>
    <name type="common">Peach</name>
    <name type="synonym">Amygdalus persica</name>
    <dbReference type="NCBI Taxonomy" id="3760"/>
    <lineage>
        <taxon>Eukaryota</taxon>
        <taxon>Viridiplantae</taxon>
        <taxon>Streptophyta</taxon>
        <taxon>Embryophyta</taxon>
        <taxon>Tracheophyta</taxon>
        <taxon>Spermatophyta</taxon>
        <taxon>Magnoliopsida</taxon>
        <taxon>eudicotyledons</taxon>
        <taxon>Gunneridae</taxon>
        <taxon>Pentapetalae</taxon>
        <taxon>rosids</taxon>
        <taxon>fabids</taxon>
        <taxon>Rosales</taxon>
        <taxon>Rosaceae</taxon>
        <taxon>Amygdaloideae</taxon>
        <taxon>Amygdaleae</taxon>
        <taxon>Prunus</taxon>
    </lineage>
</organism>
<feature type="coiled-coil region" evidence="10">
    <location>
        <begin position="31"/>
        <end position="68"/>
    </location>
</feature>
<comment type="similarity">
    <text evidence="9">Belongs to the plant Proton pump-interactor protein family.</text>
</comment>
<dbReference type="GO" id="GO:0005886">
    <property type="term" value="C:plasma membrane"/>
    <property type="evidence" value="ECO:0007669"/>
    <property type="project" value="UniProtKB-SubCell"/>
</dbReference>
<evidence type="ECO:0000256" key="5">
    <source>
        <dbReference type="ARBA" id="ARBA00022824"/>
    </source>
</evidence>
<dbReference type="Gramene" id="ONI33164">
    <property type="protein sequence ID" value="ONI33164"/>
    <property type="gene ID" value="PRUPE_1G409200"/>
</dbReference>
<dbReference type="GO" id="GO:0005789">
    <property type="term" value="C:endoplasmic reticulum membrane"/>
    <property type="evidence" value="ECO:0007669"/>
    <property type="project" value="UniProtKB-SubCell"/>
</dbReference>
<dbReference type="OrthoDB" id="1159798at2759"/>
<dbReference type="Proteomes" id="UP000006882">
    <property type="component" value="Chromosome G1"/>
</dbReference>
<keyword evidence="4" id="KW-0812">Transmembrane</keyword>
<evidence type="ECO:0000313" key="12">
    <source>
        <dbReference type="Proteomes" id="UP000006882"/>
    </source>
</evidence>
<dbReference type="PANTHER" id="PTHR32219:SF16">
    <property type="entry name" value="CORE-2_I-BRANCHING BETA-1,6-N-ACETYLGLUCOSAMINYLTRANSFERASE FAMILY PROTEIN"/>
    <property type="match status" value="1"/>
</dbReference>
<keyword evidence="5" id="KW-0256">Endoplasmic reticulum</keyword>
<keyword evidence="12" id="KW-1185">Reference proteome</keyword>
<dbReference type="PANTHER" id="PTHR32219">
    <property type="entry name" value="RNA-BINDING PROTEIN YLMH-RELATED"/>
    <property type="match status" value="1"/>
</dbReference>
<gene>
    <name evidence="11" type="ORF">PRUPE_1G409200</name>
</gene>
<evidence type="ECO:0000256" key="6">
    <source>
        <dbReference type="ARBA" id="ARBA00022989"/>
    </source>
</evidence>
<dbReference type="AlphaFoldDB" id="A0A251RAU3"/>
<dbReference type="STRING" id="3760.A0A251RAU3"/>
<keyword evidence="3" id="KW-1003">Cell membrane</keyword>
<keyword evidence="8" id="KW-0472">Membrane</keyword>
<dbReference type="InterPro" id="IPR055282">
    <property type="entry name" value="PPI1-4"/>
</dbReference>
<evidence type="ECO:0000256" key="1">
    <source>
        <dbReference type="ARBA" id="ARBA00004162"/>
    </source>
</evidence>
<comment type="subcellular location">
    <subcellularLocation>
        <location evidence="1">Cell membrane</location>
        <topology evidence="1">Single-pass membrane protein</topology>
    </subcellularLocation>
    <subcellularLocation>
        <location evidence="2">Endoplasmic reticulum membrane</location>
        <topology evidence="2">Single-pass membrane protein</topology>
    </subcellularLocation>
</comment>
<name>A0A251RAU3_PRUPE</name>
<reference evidence="11 12" key="1">
    <citation type="journal article" date="2013" name="Nat. Genet.">
        <title>The high-quality draft genome of peach (Prunus persica) identifies unique patterns of genetic diversity, domestication and genome evolution.</title>
        <authorList>
            <consortium name="International Peach Genome Initiative"/>
            <person name="Verde I."/>
            <person name="Abbott A.G."/>
            <person name="Scalabrin S."/>
            <person name="Jung S."/>
            <person name="Shu S."/>
            <person name="Marroni F."/>
            <person name="Zhebentyayeva T."/>
            <person name="Dettori M.T."/>
            <person name="Grimwood J."/>
            <person name="Cattonaro F."/>
            <person name="Zuccolo A."/>
            <person name="Rossini L."/>
            <person name="Jenkins J."/>
            <person name="Vendramin E."/>
            <person name="Meisel L.A."/>
            <person name="Decroocq V."/>
            <person name="Sosinski B."/>
            <person name="Prochnik S."/>
            <person name="Mitros T."/>
            <person name="Policriti A."/>
            <person name="Cipriani G."/>
            <person name="Dondini L."/>
            <person name="Ficklin S."/>
            <person name="Goodstein D.M."/>
            <person name="Xuan P."/>
            <person name="Del Fabbro C."/>
            <person name="Aramini V."/>
            <person name="Copetti D."/>
            <person name="Gonzalez S."/>
            <person name="Horner D.S."/>
            <person name="Falchi R."/>
            <person name="Lucas S."/>
            <person name="Mica E."/>
            <person name="Maldonado J."/>
            <person name="Lazzari B."/>
            <person name="Bielenberg D."/>
            <person name="Pirona R."/>
            <person name="Miculan M."/>
            <person name="Barakat A."/>
            <person name="Testolin R."/>
            <person name="Stella A."/>
            <person name="Tartarini S."/>
            <person name="Tonutti P."/>
            <person name="Arus P."/>
            <person name="Orellana A."/>
            <person name="Wells C."/>
            <person name="Main D."/>
            <person name="Vizzotto G."/>
            <person name="Silva H."/>
            <person name="Salamini F."/>
            <person name="Schmutz J."/>
            <person name="Morgante M."/>
            <person name="Rokhsar D.S."/>
        </authorList>
    </citation>
    <scope>NUCLEOTIDE SEQUENCE [LARGE SCALE GENOMIC DNA]</scope>
    <source>
        <strain evidence="12">cv. Nemared</strain>
    </source>
</reference>
<evidence type="ECO:0000256" key="9">
    <source>
        <dbReference type="ARBA" id="ARBA00038080"/>
    </source>
</evidence>
<protein>
    <submittedName>
        <fullName evidence="11">Uncharacterized protein</fullName>
    </submittedName>
</protein>
<proteinExistence type="inferred from homology"/>
<evidence type="ECO:0000256" key="8">
    <source>
        <dbReference type="ARBA" id="ARBA00023136"/>
    </source>
</evidence>
<evidence type="ECO:0000256" key="10">
    <source>
        <dbReference type="SAM" id="Coils"/>
    </source>
</evidence>
<feature type="coiled-coil region" evidence="10">
    <location>
        <begin position="286"/>
        <end position="330"/>
    </location>
</feature>
<accession>A0A251RAU3</accession>
<dbReference type="EMBL" id="CM007651">
    <property type="protein sequence ID" value="ONI33164.1"/>
    <property type="molecule type" value="Genomic_DNA"/>
</dbReference>
<evidence type="ECO:0000313" key="11">
    <source>
        <dbReference type="EMBL" id="ONI33164.1"/>
    </source>
</evidence>
<dbReference type="SMR" id="A0A251RAU3"/>